<gene>
    <name evidence="1" type="ORF">FWILDA_LOCUS13131</name>
</gene>
<reference evidence="1" key="1">
    <citation type="submission" date="2022-08" db="EMBL/GenBank/DDBJ databases">
        <authorList>
            <person name="Kallberg Y."/>
            <person name="Tangrot J."/>
            <person name="Rosling A."/>
        </authorList>
    </citation>
    <scope>NUCLEOTIDE SEQUENCE</scope>
    <source>
        <strain evidence="1">Wild A</strain>
    </source>
</reference>
<comment type="caution">
    <text evidence="1">The sequence shown here is derived from an EMBL/GenBank/DDBJ whole genome shotgun (WGS) entry which is preliminary data.</text>
</comment>
<dbReference type="Proteomes" id="UP001153678">
    <property type="component" value="Unassembled WGS sequence"/>
</dbReference>
<organism evidence="1 2">
    <name type="scientific">Funneliformis geosporum</name>
    <dbReference type="NCBI Taxonomy" id="1117311"/>
    <lineage>
        <taxon>Eukaryota</taxon>
        <taxon>Fungi</taxon>
        <taxon>Fungi incertae sedis</taxon>
        <taxon>Mucoromycota</taxon>
        <taxon>Glomeromycotina</taxon>
        <taxon>Glomeromycetes</taxon>
        <taxon>Glomerales</taxon>
        <taxon>Glomeraceae</taxon>
        <taxon>Funneliformis</taxon>
    </lineage>
</organism>
<dbReference type="AlphaFoldDB" id="A0A9W4X147"/>
<name>A0A9W4X147_9GLOM</name>
<evidence type="ECO:0000313" key="1">
    <source>
        <dbReference type="EMBL" id="CAI2187539.1"/>
    </source>
</evidence>
<evidence type="ECO:0000313" key="2">
    <source>
        <dbReference type="Proteomes" id="UP001153678"/>
    </source>
</evidence>
<dbReference type="EMBL" id="CAMKVN010004687">
    <property type="protein sequence ID" value="CAI2187539.1"/>
    <property type="molecule type" value="Genomic_DNA"/>
</dbReference>
<proteinExistence type="predicted"/>
<accession>A0A9W4X147</accession>
<sequence>MPAFFKALNSLTAGIKSARLAPVGWINKSACLAISKVLLLVRADPSMIIKSYCLVSAVCTCAVAAGTACVCVATGGLAAPKIVGIGAASSFGGYLVGNQADKESAEREKLLM</sequence>
<keyword evidence="2" id="KW-1185">Reference proteome</keyword>
<protein>
    <submittedName>
        <fullName evidence="1">3122_t:CDS:1</fullName>
    </submittedName>
</protein>